<name>A0A1H9MVI3_9BACI</name>
<comment type="similarity">
    <text evidence="1">Belongs to the methyltransferase superfamily.</text>
</comment>
<dbReference type="InterPro" id="IPR013216">
    <property type="entry name" value="Methyltransf_11"/>
</dbReference>
<keyword evidence="3 5" id="KW-0808">Transferase</keyword>
<evidence type="ECO:0000256" key="3">
    <source>
        <dbReference type="ARBA" id="ARBA00022679"/>
    </source>
</evidence>
<feature type="domain" description="Methyltransferase type 11" evidence="4">
    <location>
        <begin position="40"/>
        <end position="134"/>
    </location>
</feature>
<evidence type="ECO:0000259" key="4">
    <source>
        <dbReference type="Pfam" id="PF08241"/>
    </source>
</evidence>
<gene>
    <name evidence="5" type="ORF">SAMN04487944_102185</name>
</gene>
<evidence type="ECO:0000256" key="2">
    <source>
        <dbReference type="ARBA" id="ARBA00022603"/>
    </source>
</evidence>
<dbReference type="OrthoDB" id="43862at2"/>
<dbReference type="STRING" id="531814.SAMN04487944_102185"/>
<sequence>MLSYQELLDRLGMSHAHPGGRAATAKWMDQLSFSSMNSILEIGCGVGETLLSLQQRTNTEIIGLDNSKQMVNHAKKNTASHSSISVFEANAEDLPFDDEKFTLIICESALSFTNTVKSLKEISRVLTQNGKLVLLEMLAAPDLDQLDKEIIQDFYHIPNLFSRFEWLKLLLDSGFNEVRLAKISKHNKDSTPANKQILWTDSMLATIGKHYQINEQYSELLHACLFVATKTGD</sequence>
<dbReference type="GO" id="GO:0032259">
    <property type="term" value="P:methylation"/>
    <property type="evidence" value="ECO:0007669"/>
    <property type="project" value="UniProtKB-KW"/>
</dbReference>
<evidence type="ECO:0000256" key="1">
    <source>
        <dbReference type="ARBA" id="ARBA00008361"/>
    </source>
</evidence>
<dbReference type="Proteomes" id="UP000199687">
    <property type="component" value="Unassembled WGS sequence"/>
</dbReference>
<dbReference type="AlphaFoldDB" id="A0A1H9MVI3"/>
<dbReference type="GO" id="GO:0008757">
    <property type="term" value="F:S-adenosylmethionine-dependent methyltransferase activity"/>
    <property type="evidence" value="ECO:0007669"/>
    <property type="project" value="InterPro"/>
</dbReference>
<accession>A0A1H9MVI3</accession>
<dbReference type="InterPro" id="IPR051052">
    <property type="entry name" value="Diverse_substrate_MTase"/>
</dbReference>
<dbReference type="InterPro" id="IPR029063">
    <property type="entry name" value="SAM-dependent_MTases_sf"/>
</dbReference>
<keyword evidence="6" id="KW-1185">Reference proteome</keyword>
<dbReference type="RefSeq" id="WP_089739260.1">
    <property type="nucleotide sequence ID" value="NZ_FOGL01000002.1"/>
</dbReference>
<dbReference type="SUPFAM" id="SSF53335">
    <property type="entry name" value="S-adenosyl-L-methionine-dependent methyltransferases"/>
    <property type="match status" value="1"/>
</dbReference>
<dbReference type="PANTHER" id="PTHR44942">
    <property type="entry name" value="METHYLTRANSF_11 DOMAIN-CONTAINING PROTEIN"/>
    <property type="match status" value="1"/>
</dbReference>
<organism evidence="5 6">
    <name type="scientific">Gracilibacillus ureilyticus</name>
    <dbReference type="NCBI Taxonomy" id="531814"/>
    <lineage>
        <taxon>Bacteria</taxon>
        <taxon>Bacillati</taxon>
        <taxon>Bacillota</taxon>
        <taxon>Bacilli</taxon>
        <taxon>Bacillales</taxon>
        <taxon>Bacillaceae</taxon>
        <taxon>Gracilibacillus</taxon>
    </lineage>
</organism>
<dbReference type="PANTHER" id="PTHR44942:SF4">
    <property type="entry name" value="METHYLTRANSFERASE TYPE 11 DOMAIN-CONTAINING PROTEIN"/>
    <property type="match status" value="1"/>
</dbReference>
<keyword evidence="2 5" id="KW-0489">Methyltransferase</keyword>
<reference evidence="5 6" key="1">
    <citation type="submission" date="2016-10" db="EMBL/GenBank/DDBJ databases">
        <authorList>
            <person name="de Groot N.N."/>
        </authorList>
    </citation>
    <scope>NUCLEOTIDE SEQUENCE [LARGE SCALE GENOMIC DNA]</scope>
    <source>
        <strain evidence="5 6">CGMCC 1.7727</strain>
    </source>
</reference>
<dbReference type="Pfam" id="PF08241">
    <property type="entry name" value="Methyltransf_11"/>
    <property type="match status" value="1"/>
</dbReference>
<protein>
    <submittedName>
        <fullName evidence="5">Methyltransferase domain-containing protein</fullName>
    </submittedName>
</protein>
<dbReference type="EMBL" id="FOGL01000002">
    <property type="protein sequence ID" value="SER27702.1"/>
    <property type="molecule type" value="Genomic_DNA"/>
</dbReference>
<dbReference type="Gene3D" id="3.40.50.150">
    <property type="entry name" value="Vaccinia Virus protein VP39"/>
    <property type="match status" value="1"/>
</dbReference>
<evidence type="ECO:0000313" key="6">
    <source>
        <dbReference type="Proteomes" id="UP000199687"/>
    </source>
</evidence>
<dbReference type="CDD" id="cd02440">
    <property type="entry name" value="AdoMet_MTases"/>
    <property type="match status" value="1"/>
</dbReference>
<evidence type="ECO:0000313" key="5">
    <source>
        <dbReference type="EMBL" id="SER27702.1"/>
    </source>
</evidence>
<proteinExistence type="inferred from homology"/>